<proteinExistence type="predicted"/>
<dbReference type="PATRIC" id="fig|1434107.4.peg.874"/>
<dbReference type="Proteomes" id="UP000033066">
    <property type="component" value="Chromosome"/>
</dbReference>
<protein>
    <submittedName>
        <fullName evidence="2">S1D (Lysyl endopeptidase) subfamily C-terminal domain protein</fullName>
    </submittedName>
</protein>
<dbReference type="Gene3D" id="2.60.40.10">
    <property type="entry name" value="Immunoglobulins"/>
    <property type="match status" value="1"/>
</dbReference>
<dbReference type="InterPro" id="IPR035986">
    <property type="entry name" value="PKD_dom_sf"/>
</dbReference>
<organism evidence="2 3">
    <name type="scientific">Methanosarcina barkeri 3</name>
    <dbReference type="NCBI Taxonomy" id="1434107"/>
    <lineage>
        <taxon>Archaea</taxon>
        <taxon>Methanobacteriati</taxon>
        <taxon>Methanobacteriota</taxon>
        <taxon>Stenosarchaea group</taxon>
        <taxon>Methanomicrobia</taxon>
        <taxon>Methanosarcinales</taxon>
        <taxon>Methanosarcinaceae</taxon>
        <taxon>Methanosarcina</taxon>
    </lineage>
</organism>
<dbReference type="HOGENOM" id="CLU_1280787_0_0_2"/>
<evidence type="ECO:0000313" key="3">
    <source>
        <dbReference type="Proteomes" id="UP000033066"/>
    </source>
</evidence>
<dbReference type="InterPro" id="IPR022409">
    <property type="entry name" value="PKD/Chitinase_dom"/>
</dbReference>
<dbReference type="EMBL" id="CP009517">
    <property type="protein sequence ID" value="AKB81233.1"/>
    <property type="molecule type" value="Genomic_DNA"/>
</dbReference>
<feature type="domain" description="PKD" evidence="1">
    <location>
        <begin position="167"/>
        <end position="215"/>
    </location>
</feature>
<accession>A0A0E3SKT6</accession>
<dbReference type="KEGG" id="mbak:MSBR3_0655"/>
<gene>
    <name evidence="2" type="ORF">MSBR3_0655</name>
</gene>
<dbReference type="AlphaFoldDB" id="A0A0E3SKT6"/>
<name>A0A0E3SKT6_METBA</name>
<evidence type="ECO:0000313" key="2">
    <source>
        <dbReference type="EMBL" id="AKB81233.1"/>
    </source>
</evidence>
<dbReference type="STRING" id="1434107.MSBR3_0655"/>
<reference evidence="2" key="1">
    <citation type="submission" date="2014-07" db="EMBL/GenBank/DDBJ databases">
        <title>Methanogenic archaea and the global carbon cycle.</title>
        <authorList>
            <person name="Henriksen J.R."/>
            <person name="Luke J."/>
            <person name="Reinhart S."/>
            <person name="Benedict M.N."/>
            <person name="Youngblut N.D."/>
            <person name="Metcalf M.E."/>
            <person name="Whitaker R.J."/>
            <person name="Metcalf W.W."/>
        </authorList>
    </citation>
    <scope>NUCLEOTIDE SEQUENCE [LARGE SCALE GENOMIC DNA]</scope>
    <source>
        <strain evidence="2">3</strain>
    </source>
</reference>
<dbReference type="SUPFAM" id="SSF49299">
    <property type="entry name" value="PKD domain"/>
    <property type="match status" value="1"/>
</dbReference>
<dbReference type="InterPro" id="IPR013783">
    <property type="entry name" value="Ig-like_fold"/>
</dbReference>
<sequence length="215" mass="22851">MNVVYSYELMKRTTTFFVLALLALTLCTATAGASSTSTACNVKIVKFTVNNPTGTAPAKVGFTTYTAGNVTSVQVQVLDKNGKVVASCRSYCTHCTVKHICNCSLTLKNPGTYDVKVTAYGTGSCHVEQTKKSAITIKAVNLVPNFTCSASGKKVTFKDASTGAAKWSWNFGDGSKSTLKNPTHTYKKAGKYKVCLTVCNSGNSCKSICKTVTVK</sequence>
<dbReference type="Pfam" id="PF18911">
    <property type="entry name" value="PKD_4"/>
    <property type="match status" value="1"/>
</dbReference>
<keyword evidence="3" id="KW-1185">Reference proteome</keyword>
<evidence type="ECO:0000259" key="1">
    <source>
        <dbReference type="PROSITE" id="PS50093"/>
    </source>
</evidence>
<dbReference type="InterPro" id="IPR000601">
    <property type="entry name" value="PKD_dom"/>
</dbReference>
<dbReference type="PROSITE" id="PS50093">
    <property type="entry name" value="PKD"/>
    <property type="match status" value="1"/>
</dbReference>
<dbReference type="CDD" id="cd00146">
    <property type="entry name" value="PKD"/>
    <property type="match status" value="1"/>
</dbReference>
<dbReference type="SMART" id="SM00089">
    <property type="entry name" value="PKD"/>
    <property type="match status" value="1"/>
</dbReference>